<keyword evidence="3" id="KW-1185">Reference proteome</keyword>
<dbReference type="Proteomes" id="UP000242525">
    <property type="component" value="Unassembled WGS sequence"/>
</dbReference>
<feature type="signal peptide" evidence="1">
    <location>
        <begin position="1"/>
        <end position="19"/>
    </location>
</feature>
<proteinExistence type="predicted"/>
<organism evidence="2 3">
    <name type="scientific">Geotrichum candidum</name>
    <name type="common">Oospora lactis</name>
    <name type="synonym">Dipodascus geotrichum</name>
    <dbReference type="NCBI Taxonomy" id="1173061"/>
    <lineage>
        <taxon>Eukaryota</taxon>
        <taxon>Fungi</taxon>
        <taxon>Dikarya</taxon>
        <taxon>Ascomycota</taxon>
        <taxon>Saccharomycotina</taxon>
        <taxon>Dipodascomycetes</taxon>
        <taxon>Dipodascales</taxon>
        <taxon>Dipodascaceae</taxon>
        <taxon>Geotrichum</taxon>
    </lineage>
</organism>
<dbReference type="AlphaFoldDB" id="A0A0J9XD53"/>
<sequence>MKLNNVSFLVLFTTSLVLAVPIHFKKPLYGDPFNPTDQDGTTQYRPMPTFIPHPLNPETPTNMRRPKFIPGPLFTGTSTVSHDLKRIKETPSHPLKSFRSILPIPTPNFTTPVLKHIHLSSQTSEHEAELLKDICQPPGYGTNFTGVLLTKNTFLAFCNRGNRTNAIFKLNDQNKNWGRPFCFNNTSNIERCFIISRLKSAITFPEIVFKSNHLAGAIFECPSRNNCVNSNARPLVPLYHSARIQKTYLSVPVNKTSHELKPNWAGHINIFEDYHFIRNDIGRTILSSLGFTWAISKSFYEMIVPFVFFYSYIVKPTVSLGWEISVIMAKIMIIILTEMTRQPVSIQAVNFRHEDSVRIALIQHPQSEVAAVSPQMSDILTVASTPAEMMKRSATDGTLKNLFNKFRDHFFGIQNSIDTVLLSPSFGGIEEKANFENFMKHSIKRPKSNKTGNPALRHFLNSFGFNDTSVERLIGNGYKRVFGVKLPLQQFEKDLRAQGKELVQAFSVSSEKTPVFSKSHIRKVGAQARTRELLLKDPASYFALKYIVKAVNAYETQTSTEVSVALFGEESTISFVVIMAIILMYCVEEYDIISVVENLNINDSINFVTHITEPIRLDNINKISPTVANILRLLLNEASPAKNAANHLGDLRKFYFQELIDLYDSSTFKHAAPVADAFEWAGVSIVNKVL</sequence>
<comment type="caution">
    <text evidence="2">The sequence shown here is derived from an EMBL/GenBank/DDBJ whole genome shotgun (WGS) entry which is preliminary data.</text>
</comment>
<name>A0A0J9XD53_GEOCN</name>
<feature type="chain" id="PRO_5005325720" evidence="1">
    <location>
        <begin position="20"/>
        <end position="690"/>
    </location>
</feature>
<evidence type="ECO:0000256" key="1">
    <source>
        <dbReference type="SAM" id="SignalP"/>
    </source>
</evidence>
<keyword evidence="1" id="KW-0732">Signal</keyword>
<accession>A0A0J9XD53</accession>
<dbReference type="EMBL" id="CCBN010000010">
    <property type="protein sequence ID" value="CDO55274.1"/>
    <property type="molecule type" value="Genomic_DNA"/>
</dbReference>
<reference evidence="2" key="1">
    <citation type="submission" date="2014-03" db="EMBL/GenBank/DDBJ databases">
        <authorList>
            <person name="Casaregola S."/>
        </authorList>
    </citation>
    <scope>NUCLEOTIDE SEQUENCE [LARGE SCALE GENOMIC DNA]</scope>
    <source>
        <strain evidence="2">CLIB 918</strain>
    </source>
</reference>
<evidence type="ECO:0000313" key="3">
    <source>
        <dbReference type="Proteomes" id="UP000242525"/>
    </source>
</evidence>
<evidence type="ECO:0000313" key="2">
    <source>
        <dbReference type="EMBL" id="CDO55274.1"/>
    </source>
</evidence>
<gene>
    <name evidence="2" type="ORF">BN980_GECA10s02584g</name>
</gene>
<protein>
    <submittedName>
        <fullName evidence="2">Uncharacterized protein</fullName>
    </submittedName>
</protein>